<dbReference type="PANTHER" id="PTHR21320:SF6">
    <property type="entry name" value="CYTOCHROME C OXIDASE ASSEMBLY PROTEIN CTAG"/>
    <property type="match status" value="1"/>
</dbReference>
<dbReference type="SUPFAM" id="SSF51197">
    <property type="entry name" value="Clavaminate synthase-like"/>
    <property type="match status" value="1"/>
</dbReference>
<dbReference type="InterPro" id="IPR044861">
    <property type="entry name" value="IPNS-like_FE2OG_OXY"/>
</dbReference>
<comment type="subcellular location">
    <subcellularLocation>
        <location evidence="2">Mitochondrion inner membrane</location>
        <topology evidence="2">Single-pass membrane protein</topology>
        <orientation evidence="2">Intermembrane side</orientation>
    </subcellularLocation>
</comment>
<protein>
    <recommendedName>
        <fullName evidence="9">Fe2OG dioxygenase domain-containing protein</fullName>
    </recommendedName>
</protein>
<dbReference type="HAMAP" id="MF_00155">
    <property type="entry name" value="CtaG"/>
    <property type="match status" value="1"/>
</dbReference>
<dbReference type="PANTHER" id="PTHR21320">
    <property type="entry name" value="CYTOCHROME C OXIDASE ASSEMBLY PROTEIN COX11-RELATED"/>
    <property type="match status" value="1"/>
</dbReference>
<evidence type="ECO:0000256" key="5">
    <source>
        <dbReference type="ARBA" id="ARBA00022989"/>
    </source>
</evidence>
<dbReference type="SUPFAM" id="SSF110111">
    <property type="entry name" value="Ctag/Cox11"/>
    <property type="match status" value="1"/>
</dbReference>
<reference evidence="10 11" key="1">
    <citation type="submission" date="2021-05" db="EMBL/GenBank/DDBJ databases">
        <title>Genome Assembly of Synthetic Allotetraploid Brassica napus Reveals Homoeologous Exchanges between Subgenomes.</title>
        <authorList>
            <person name="Davis J.T."/>
        </authorList>
    </citation>
    <scope>NUCLEOTIDE SEQUENCE [LARGE SCALE GENOMIC DNA]</scope>
    <source>
        <strain evidence="11">cv. Da-Ae</strain>
        <tissue evidence="10">Seedling</tissue>
    </source>
</reference>
<dbReference type="InterPro" id="IPR023471">
    <property type="entry name" value="CtaG/Cox11_dom_sf"/>
</dbReference>
<dbReference type="Gene3D" id="2.60.370.10">
    <property type="entry name" value="Ctag/Cox11"/>
    <property type="match status" value="1"/>
</dbReference>
<evidence type="ECO:0000256" key="8">
    <source>
        <dbReference type="SAM" id="Phobius"/>
    </source>
</evidence>
<evidence type="ECO:0000256" key="1">
    <source>
        <dbReference type="ARBA" id="ARBA00004007"/>
    </source>
</evidence>
<evidence type="ECO:0000259" key="9">
    <source>
        <dbReference type="PROSITE" id="PS51471"/>
    </source>
</evidence>
<sequence length="559" mass="62154">MVLPSSTPFPPIGKKAKASPEYNFPVIDFSTHDRSKLSEKIVKACEVNGFFKVINHGVRPEIISRFEHEGEEFFNKPESEKLRAGPASPFGYGCKNIGFNGDLGELEYLLLHANPTSVADKSETISHDDPFKFSSATNDYIHAVKDLACEIIDLTAENLWGQRSSEVSELIRDVRSDSILRLNLYPPAPYALRGVSQIGFGEHSDPQILTVLRSNDVDGLEICSQDGLWVPVPSDPTCFYVLVGDCLQALTNGRFTSVRHRVLANTAGKPRMSAMYFAAPPLEAKISPLPEMVSPANPRRTVPIAPCSRYYTHGAYKGNQHSLRSKIGLWGSPSSLFSLNSHSSMIHGGAHREYSTHSITETKSKKMLYYLTAVVFGMVGLTYAAVPLYRTFCQATGYGGTVQRKETVEEKIARHSESVAYYTSVSKNREIVVQFNADVADGMQWKFTPTQREVRVKPGESVLAFYTAENKSSASITGISTYNVTPMKAGVYFNKIQCFCYEEQRLLPGEKIDVPVLFYIDPEFETDPRMDGINNLILSYTFFKVSEETNSSVPVQETS</sequence>
<dbReference type="InterPro" id="IPR027443">
    <property type="entry name" value="IPNS-like_sf"/>
</dbReference>
<dbReference type="InterPro" id="IPR026992">
    <property type="entry name" value="DIOX_N"/>
</dbReference>
<evidence type="ECO:0000256" key="2">
    <source>
        <dbReference type="ARBA" id="ARBA00004243"/>
    </source>
</evidence>
<dbReference type="InterPro" id="IPR007533">
    <property type="entry name" value="Cyt_c_oxidase_assmbl_CtaG"/>
</dbReference>
<gene>
    <name evidence="10" type="ORF">HID58_037253</name>
</gene>
<evidence type="ECO:0000256" key="6">
    <source>
        <dbReference type="ARBA" id="ARBA00023004"/>
    </source>
</evidence>
<organism evidence="10 11">
    <name type="scientific">Brassica napus</name>
    <name type="common">Rape</name>
    <dbReference type="NCBI Taxonomy" id="3708"/>
    <lineage>
        <taxon>Eukaryota</taxon>
        <taxon>Viridiplantae</taxon>
        <taxon>Streptophyta</taxon>
        <taxon>Embryophyta</taxon>
        <taxon>Tracheophyta</taxon>
        <taxon>Spermatophyta</taxon>
        <taxon>Magnoliopsida</taxon>
        <taxon>eudicotyledons</taxon>
        <taxon>Gunneridae</taxon>
        <taxon>Pentapetalae</taxon>
        <taxon>rosids</taxon>
        <taxon>malvids</taxon>
        <taxon>Brassicales</taxon>
        <taxon>Brassicaceae</taxon>
        <taxon>Brassiceae</taxon>
        <taxon>Brassica</taxon>
    </lineage>
</organism>
<comment type="caution">
    <text evidence="10">The sequence shown here is derived from an EMBL/GenBank/DDBJ whole genome shotgun (WGS) entry which is preliminary data.</text>
</comment>
<dbReference type="InterPro" id="IPR005123">
    <property type="entry name" value="Oxoglu/Fe-dep_dioxygenase_dom"/>
</dbReference>
<dbReference type="NCBIfam" id="NF003465">
    <property type="entry name" value="PRK05089.1"/>
    <property type="match status" value="1"/>
</dbReference>
<feature type="transmembrane region" description="Helical" evidence="8">
    <location>
        <begin position="367"/>
        <end position="386"/>
    </location>
</feature>
<keyword evidence="4" id="KW-0479">Metal-binding</keyword>
<dbReference type="Pfam" id="PF04442">
    <property type="entry name" value="CtaG_Cox11"/>
    <property type="match status" value="1"/>
</dbReference>
<comment type="function">
    <text evidence="1">Exerts its effect at some terminal stage of cytochrome c oxidase synthesis, probably by being involved in the insertion of the copper B into subunit I.</text>
</comment>
<keyword evidence="3 8" id="KW-0812">Transmembrane</keyword>
<feature type="domain" description="Fe2OG dioxygenase" evidence="9">
    <location>
        <begin position="175"/>
        <end position="280"/>
    </location>
</feature>
<keyword evidence="6" id="KW-0408">Iron</keyword>
<evidence type="ECO:0000313" key="11">
    <source>
        <dbReference type="Proteomes" id="UP000824890"/>
    </source>
</evidence>
<dbReference type="EMBL" id="JAGKQM010000010">
    <property type="protein sequence ID" value="KAH0905426.1"/>
    <property type="molecule type" value="Genomic_DNA"/>
</dbReference>
<keyword evidence="5 8" id="KW-1133">Transmembrane helix</keyword>
<keyword evidence="11" id="KW-1185">Reference proteome</keyword>
<evidence type="ECO:0000256" key="3">
    <source>
        <dbReference type="ARBA" id="ARBA00022692"/>
    </source>
</evidence>
<dbReference type="Pfam" id="PF03171">
    <property type="entry name" value="2OG-FeII_Oxy"/>
    <property type="match status" value="1"/>
</dbReference>
<dbReference type="PROSITE" id="PS51471">
    <property type="entry name" value="FE2OG_OXY"/>
    <property type="match status" value="1"/>
</dbReference>
<dbReference type="Proteomes" id="UP000824890">
    <property type="component" value="Unassembled WGS sequence"/>
</dbReference>
<evidence type="ECO:0000313" key="10">
    <source>
        <dbReference type="EMBL" id="KAH0905426.1"/>
    </source>
</evidence>
<name>A0ABQ8BKS1_BRANA</name>
<keyword evidence="7 8" id="KW-0472">Membrane</keyword>
<dbReference type="Pfam" id="PF14226">
    <property type="entry name" value="DIOX_N"/>
    <property type="match status" value="1"/>
</dbReference>
<evidence type="ECO:0000256" key="7">
    <source>
        <dbReference type="ARBA" id="ARBA00023136"/>
    </source>
</evidence>
<dbReference type="Gene3D" id="2.60.120.330">
    <property type="entry name" value="B-lactam Antibiotic, Isopenicillin N Synthase, Chain"/>
    <property type="match status" value="1"/>
</dbReference>
<evidence type="ECO:0000256" key="4">
    <source>
        <dbReference type="ARBA" id="ARBA00022723"/>
    </source>
</evidence>
<accession>A0ABQ8BKS1</accession>
<proteinExistence type="inferred from homology"/>